<feature type="domain" description="Roadblock/LAMTOR2" evidence="1">
    <location>
        <begin position="9"/>
        <end position="99"/>
    </location>
</feature>
<dbReference type="AlphaFoldDB" id="A0A841IRK3"/>
<dbReference type="Proteomes" id="UP000536604">
    <property type="component" value="Unassembled WGS sequence"/>
</dbReference>
<evidence type="ECO:0000313" key="2">
    <source>
        <dbReference type="EMBL" id="MBB6121509.1"/>
    </source>
</evidence>
<dbReference type="Pfam" id="PF03259">
    <property type="entry name" value="Robl_LC7"/>
    <property type="match status" value="1"/>
</dbReference>
<dbReference type="SUPFAM" id="SSF103196">
    <property type="entry name" value="Roadblock/LC7 domain"/>
    <property type="match status" value="1"/>
</dbReference>
<comment type="caution">
    <text evidence="2">The sequence shown here is derived from an EMBL/GenBank/DDBJ whole genome shotgun (WGS) entry which is preliminary data.</text>
</comment>
<dbReference type="InterPro" id="IPR004942">
    <property type="entry name" value="Roadblock/LAMTOR2_dom"/>
</dbReference>
<dbReference type="RefSeq" id="WP_184292944.1">
    <property type="nucleotide sequence ID" value="NZ_JACHJO010000010.1"/>
</dbReference>
<keyword evidence="3" id="KW-1185">Reference proteome</keyword>
<accession>A0A841IRK3</accession>
<dbReference type="SMART" id="SM00960">
    <property type="entry name" value="Robl_LC7"/>
    <property type="match status" value="1"/>
</dbReference>
<evidence type="ECO:0000313" key="3">
    <source>
        <dbReference type="Proteomes" id="UP000536604"/>
    </source>
</evidence>
<gene>
    <name evidence="2" type="ORF">FHS13_003478</name>
</gene>
<dbReference type="Gene3D" id="3.30.450.30">
    <property type="entry name" value="Dynein light chain 2a, cytoplasmic"/>
    <property type="match status" value="1"/>
</dbReference>
<organism evidence="2 3">
    <name type="scientific">Nocardiopsis algeriensis</name>
    <dbReference type="NCBI Taxonomy" id="1478215"/>
    <lineage>
        <taxon>Bacteria</taxon>
        <taxon>Bacillati</taxon>
        <taxon>Actinomycetota</taxon>
        <taxon>Actinomycetes</taxon>
        <taxon>Streptosporangiales</taxon>
        <taxon>Nocardiopsidaceae</taxon>
        <taxon>Nocardiopsis</taxon>
    </lineage>
</organism>
<sequence length="133" mass="13754">MSRQINELNWLITDFADRVPDVAHAIVVSSDGLPLASSAGFPTDRADQLAAIASGLSSLTQGAARVFEGGAVAQTVVEMERGLMLIMAISDGSCLAVLAAAESDLGLVAYEMTLLVERAGRALTPAARTSGIH</sequence>
<dbReference type="InterPro" id="IPR053141">
    <property type="entry name" value="Mycobact_SerProt_Inhib_Rv3364c"/>
</dbReference>
<protein>
    <recommendedName>
        <fullName evidence="1">Roadblock/LAMTOR2 domain-containing protein</fullName>
    </recommendedName>
</protein>
<dbReference type="PANTHER" id="PTHR36222:SF1">
    <property type="entry name" value="SERINE PROTEASE INHIBITOR RV3364C"/>
    <property type="match status" value="1"/>
</dbReference>
<proteinExistence type="predicted"/>
<reference evidence="2 3" key="1">
    <citation type="submission" date="2020-08" db="EMBL/GenBank/DDBJ databases">
        <title>Genomic Encyclopedia of Type Strains, Phase III (KMG-III): the genomes of soil and plant-associated and newly described type strains.</title>
        <authorList>
            <person name="Whitman W."/>
        </authorList>
    </citation>
    <scope>NUCLEOTIDE SEQUENCE [LARGE SCALE GENOMIC DNA]</scope>
    <source>
        <strain evidence="2 3">CECT 8712</strain>
    </source>
</reference>
<dbReference type="EMBL" id="JACHJO010000010">
    <property type="protein sequence ID" value="MBB6121509.1"/>
    <property type="molecule type" value="Genomic_DNA"/>
</dbReference>
<evidence type="ECO:0000259" key="1">
    <source>
        <dbReference type="SMART" id="SM00960"/>
    </source>
</evidence>
<dbReference type="PANTHER" id="PTHR36222">
    <property type="entry name" value="SERINE PROTEASE INHIBITOR RV3364C"/>
    <property type="match status" value="1"/>
</dbReference>
<name>A0A841IRK3_9ACTN</name>